<dbReference type="Pfam" id="PF07883">
    <property type="entry name" value="Cupin_2"/>
    <property type="match status" value="1"/>
</dbReference>
<dbReference type="STRING" id="1714354.BLL40_05470"/>
<dbReference type="CDD" id="cd02223">
    <property type="entry name" value="cupin_Bh2720-like"/>
    <property type="match status" value="1"/>
</dbReference>
<dbReference type="InterPro" id="IPR011051">
    <property type="entry name" value="RmlC_Cupin_sf"/>
</dbReference>
<evidence type="ECO:0000313" key="2">
    <source>
        <dbReference type="EMBL" id="OKL37039.1"/>
    </source>
</evidence>
<feature type="domain" description="Cupin type-2" evidence="1">
    <location>
        <begin position="92"/>
        <end position="167"/>
    </location>
</feature>
<name>A0A1Q5P443_9BACI</name>
<sequence length="276" mass="31485">MYYNPYMYPYQYPYYVNVPMYNSGRHSDYLNFPGEIEQVNRFDSFRSSKGNESILLTDYGPKPFVVNINEATKQNNTYRTALWTGTHLQVTLMSLNVGEDIGLEMHPNVDQFLRIEQGQGIVQMGESKDNLNFKRNVYDDSAILLPAGTWHNLTNTGNIPLKLYSIYAPPNHPFGTVHVTKADALATEEGYGHGKGETVVFGKTPDEWIQYTEFLVNEGLEDVKKGINSTHILQEFILMGVLVGKGYSPEKAYETVEEWERTGESKLLRQSKNMQN</sequence>
<organism evidence="2 3">
    <name type="scientific">Domibacillus mangrovi</name>
    <dbReference type="NCBI Taxonomy" id="1714354"/>
    <lineage>
        <taxon>Bacteria</taxon>
        <taxon>Bacillati</taxon>
        <taxon>Bacillota</taxon>
        <taxon>Bacilli</taxon>
        <taxon>Bacillales</taxon>
        <taxon>Bacillaceae</taxon>
        <taxon>Domibacillus</taxon>
    </lineage>
</organism>
<dbReference type="SUPFAM" id="SSF51182">
    <property type="entry name" value="RmlC-like cupins"/>
    <property type="match status" value="1"/>
</dbReference>
<gene>
    <name evidence="2" type="ORF">BLL40_05470</name>
</gene>
<dbReference type="EMBL" id="MRWQ01000005">
    <property type="protein sequence ID" value="OKL37039.1"/>
    <property type="molecule type" value="Genomic_DNA"/>
</dbReference>
<evidence type="ECO:0000313" key="3">
    <source>
        <dbReference type="Proteomes" id="UP000186524"/>
    </source>
</evidence>
<dbReference type="Proteomes" id="UP000186524">
    <property type="component" value="Unassembled WGS sequence"/>
</dbReference>
<dbReference type="InterPro" id="IPR013096">
    <property type="entry name" value="Cupin_2"/>
</dbReference>
<dbReference type="OrthoDB" id="3231985at2"/>
<accession>A0A1Q5P443</accession>
<dbReference type="PANTHER" id="PTHR43346:SF1">
    <property type="entry name" value="QUERCETIN 2,3-DIOXYGENASE-RELATED"/>
    <property type="match status" value="1"/>
</dbReference>
<proteinExistence type="predicted"/>
<dbReference type="AlphaFoldDB" id="A0A1Q5P443"/>
<evidence type="ECO:0000259" key="1">
    <source>
        <dbReference type="Pfam" id="PF07883"/>
    </source>
</evidence>
<keyword evidence="3" id="KW-1185">Reference proteome</keyword>
<protein>
    <submittedName>
        <fullName evidence="2">Cupin</fullName>
    </submittedName>
</protein>
<dbReference type="InterPro" id="IPR014710">
    <property type="entry name" value="RmlC-like_jellyroll"/>
</dbReference>
<dbReference type="PANTHER" id="PTHR43346">
    <property type="entry name" value="LIGAND BINDING DOMAIN PROTEIN, PUTATIVE (AFU_ORTHOLOGUE AFUA_6G14370)-RELATED"/>
    <property type="match status" value="1"/>
</dbReference>
<dbReference type="RefSeq" id="WP_073710920.1">
    <property type="nucleotide sequence ID" value="NZ_MRWQ01000005.1"/>
</dbReference>
<comment type="caution">
    <text evidence="2">The sequence shown here is derived from an EMBL/GenBank/DDBJ whole genome shotgun (WGS) entry which is preliminary data.</text>
</comment>
<dbReference type="Gene3D" id="2.60.120.10">
    <property type="entry name" value="Jelly Rolls"/>
    <property type="match status" value="1"/>
</dbReference>
<reference evidence="2 3" key="1">
    <citation type="submission" date="2016-12" db="EMBL/GenBank/DDBJ databases">
        <title>Domibacillus sp. SAOS 44 whole genome sequencing.</title>
        <authorList>
            <person name="Verma A."/>
            <person name="Krishnamurthi S."/>
        </authorList>
    </citation>
    <scope>NUCLEOTIDE SEQUENCE [LARGE SCALE GENOMIC DNA]</scope>
    <source>
        <strain evidence="2 3">SAOS 44</strain>
    </source>
</reference>
<dbReference type="InterPro" id="IPR052538">
    <property type="entry name" value="Flavonoid_dioxygenase-like"/>
</dbReference>